<dbReference type="HOGENOM" id="CLU_000445_89_6_10"/>
<evidence type="ECO:0000256" key="7">
    <source>
        <dbReference type="ARBA" id="ARBA00022777"/>
    </source>
</evidence>
<dbReference type="Pfam" id="PF00512">
    <property type="entry name" value="HisKA"/>
    <property type="match status" value="1"/>
</dbReference>
<sequence length="443" mass="50256">MKIGRRIAFYYMWVTLGITGALVVVFYFYTSRYIDNVYYSYLAEKALVTAGKHWERDEVNAQDYALIQKRYNELLPTTREVIFNADSTGFHSDSLRHYLTEAQVGRLKMREPVRFRHGQQLGVALFYPDNEGNFILLIFAENDYGQQVRQQVSWLMLLLLLVAVVVTYIAGKVYSDRILAPLQKILKKLKRITGNDLRVRFRPTGNGDELDDLTRSLNGMLDRVDAALSAEKSFVSNASHELNNPVTAIQGECEIMLMRSRPPEEYVAALERISTESRRLGDLTKALLMLSRQNRQLRQNTMEAVSLTEWLVRQCGENPRLILTVDPGGDTFPVVADPYLLGVALGNIIENACKYSQGNVAINLGRENGQTVVEVLDSGIGIPKDEIGQVFQSFYRARNSREYRGHGIGLNLSANILSSYGAVMEIVSEEGEYTRVRVRFVRE</sequence>
<dbReference type="InterPro" id="IPR036097">
    <property type="entry name" value="HisK_dim/P_sf"/>
</dbReference>
<feature type="transmembrane region" description="Helical" evidence="11">
    <location>
        <begin position="152"/>
        <end position="171"/>
    </location>
</feature>
<accession>G5HA44</accession>
<evidence type="ECO:0000313" key="15">
    <source>
        <dbReference type="Proteomes" id="UP000006008"/>
    </source>
</evidence>
<dbReference type="Gene3D" id="1.10.287.130">
    <property type="match status" value="1"/>
</dbReference>
<dbReference type="Proteomes" id="UP000006008">
    <property type="component" value="Unassembled WGS sequence"/>
</dbReference>
<keyword evidence="15" id="KW-1185">Reference proteome</keyword>
<dbReference type="Gene3D" id="6.10.340.10">
    <property type="match status" value="1"/>
</dbReference>
<dbReference type="PANTHER" id="PTHR45436:SF5">
    <property type="entry name" value="SENSOR HISTIDINE KINASE TRCS"/>
    <property type="match status" value="1"/>
</dbReference>
<dbReference type="Pfam" id="PF00672">
    <property type="entry name" value="HAMP"/>
    <property type="match status" value="1"/>
</dbReference>
<feature type="domain" description="Histidine kinase" evidence="12">
    <location>
        <begin position="237"/>
        <end position="443"/>
    </location>
</feature>
<organism evidence="14 15">
    <name type="scientific">Alistipes indistinctus YIT 12060</name>
    <dbReference type="NCBI Taxonomy" id="742725"/>
    <lineage>
        <taxon>Bacteria</taxon>
        <taxon>Pseudomonadati</taxon>
        <taxon>Bacteroidota</taxon>
        <taxon>Bacteroidia</taxon>
        <taxon>Bacteroidales</taxon>
        <taxon>Rikenellaceae</taxon>
        <taxon>Alistipes</taxon>
    </lineage>
</organism>
<evidence type="ECO:0000256" key="10">
    <source>
        <dbReference type="ARBA" id="ARBA00023136"/>
    </source>
</evidence>
<evidence type="ECO:0000256" key="3">
    <source>
        <dbReference type="ARBA" id="ARBA00012438"/>
    </source>
</evidence>
<dbReference type="PRINTS" id="PR00344">
    <property type="entry name" value="BCTRLSENSOR"/>
</dbReference>
<keyword evidence="9" id="KW-0902">Two-component regulatory system</keyword>
<dbReference type="SMART" id="SM00388">
    <property type="entry name" value="HisKA"/>
    <property type="match status" value="1"/>
</dbReference>
<dbReference type="SUPFAM" id="SSF55874">
    <property type="entry name" value="ATPase domain of HSP90 chaperone/DNA topoisomerase II/histidine kinase"/>
    <property type="match status" value="1"/>
</dbReference>
<dbReference type="InterPro" id="IPR004358">
    <property type="entry name" value="Sig_transdc_His_kin-like_C"/>
</dbReference>
<dbReference type="CDD" id="cd00082">
    <property type="entry name" value="HisKA"/>
    <property type="match status" value="1"/>
</dbReference>
<dbReference type="PANTHER" id="PTHR45436">
    <property type="entry name" value="SENSOR HISTIDINE KINASE YKOH"/>
    <property type="match status" value="1"/>
</dbReference>
<dbReference type="EC" id="2.7.13.3" evidence="3"/>
<dbReference type="GO" id="GO:0005886">
    <property type="term" value="C:plasma membrane"/>
    <property type="evidence" value="ECO:0007669"/>
    <property type="project" value="TreeGrafter"/>
</dbReference>
<name>G5HA44_9BACT</name>
<dbReference type="PATRIC" id="fig|742725.3.peg.1598"/>
<keyword evidence="5" id="KW-0808">Transferase</keyword>
<dbReference type="SMART" id="SM00304">
    <property type="entry name" value="HAMP"/>
    <property type="match status" value="1"/>
</dbReference>
<dbReference type="AlphaFoldDB" id="G5HA44"/>
<proteinExistence type="predicted"/>
<dbReference type="InterPro" id="IPR003661">
    <property type="entry name" value="HisK_dim/P_dom"/>
</dbReference>
<evidence type="ECO:0000256" key="8">
    <source>
        <dbReference type="ARBA" id="ARBA00022989"/>
    </source>
</evidence>
<protein>
    <recommendedName>
        <fullName evidence="3">histidine kinase</fullName>
        <ecNumber evidence="3">2.7.13.3</ecNumber>
    </recommendedName>
</protein>
<evidence type="ECO:0000256" key="6">
    <source>
        <dbReference type="ARBA" id="ARBA00022692"/>
    </source>
</evidence>
<keyword evidence="6 11" id="KW-0812">Transmembrane</keyword>
<dbReference type="STRING" id="742725.HMPREF9450_01509"/>
<evidence type="ECO:0000256" key="5">
    <source>
        <dbReference type="ARBA" id="ARBA00022679"/>
    </source>
</evidence>
<dbReference type="OrthoDB" id="1933776at2"/>
<evidence type="ECO:0000259" key="12">
    <source>
        <dbReference type="PROSITE" id="PS50109"/>
    </source>
</evidence>
<dbReference type="InterPro" id="IPR005467">
    <property type="entry name" value="His_kinase_dom"/>
</dbReference>
<reference evidence="14 15" key="1">
    <citation type="submission" date="2011-08" db="EMBL/GenBank/DDBJ databases">
        <title>The Genome Sequence of Alistipes indistinctus YIT 12060.</title>
        <authorList>
            <consortium name="The Broad Institute Genome Sequencing Platform"/>
            <person name="Earl A."/>
            <person name="Ward D."/>
            <person name="Feldgarden M."/>
            <person name="Gevers D."/>
            <person name="Morotomi M."/>
            <person name="Young S.K."/>
            <person name="Zeng Q."/>
            <person name="Gargeya S."/>
            <person name="Fitzgerald M."/>
            <person name="Haas B."/>
            <person name="Abouelleil A."/>
            <person name="Alvarado L."/>
            <person name="Arachchi H.M."/>
            <person name="Berlin A."/>
            <person name="Brown A."/>
            <person name="Chapman S.B."/>
            <person name="Chen Z."/>
            <person name="Dunbar C."/>
            <person name="Freedman E."/>
            <person name="Gearin G."/>
            <person name="Gellesch M."/>
            <person name="Goldberg J."/>
            <person name="Griggs A."/>
            <person name="Gujja S."/>
            <person name="Heiman D."/>
            <person name="Howarth C."/>
            <person name="Larson L."/>
            <person name="Lui A."/>
            <person name="MacDonald P.J.P."/>
            <person name="Montmayeur A."/>
            <person name="Murphy C."/>
            <person name="Neiman D."/>
            <person name="Pearson M."/>
            <person name="Priest M."/>
            <person name="Roberts A."/>
            <person name="Saif S."/>
            <person name="Shea T."/>
            <person name="Shenoy N."/>
            <person name="Sisk P."/>
            <person name="Stolte C."/>
            <person name="Sykes S."/>
            <person name="Wortman J."/>
            <person name="Nusbaum C."/>
            <person name="Birren B."/>
        </authorList>
    </citation>
    <scope>NUCLEOTIDE SEQUENCE [LARGE SCALE GENOMIC DNA]</scope>
    <source>
        <strain evidence="14 15">YIT 12060</strain>
    </source>
</reference>
<dbReference type="GeneID" id="92815457"/>
<feature type="transmembrane region" description="Helical" evidence="11">
    <location>
        <begin position="7"/>
        <end position="29"/>
    </location>
</feature>
<dbReference type="SUPFAM" id="SSF158472">
    <property type="entry name" value="HAMP domain-like"/>
    <property type="match status" value="1"/>
</dbReference>
<comment type="subcellular location">
    <subcellularLocation>
        <location evidence="2">Membrane</location>
    </subcellularLocation>
</comment>
<evidence type="ECO:0000256" key="11">
    <source>
        <dbReference type="SAM" id="Phobius"/>
    </source>
</evidence>
<dbReference type="eggNOG" id="COG2205">
    <property type="taxonomic scope" value="Bacteria"/>
</dbReference>
<evidence type="ECO:0000259" key="13">
    <source>
        <dbReference type="PROSITE" id="PS50885"/>
    </source>
</evidence>
<dbReference type="SMART" id="SM00387">
    <property type="entry name" value="HATPase_c"/>
    <property type="match status" value="1"/>
</dbReference>
<dbReference type="CDD" id="cd06225">
    <property type="entry name" value="HAMP"/>
    <property type="match status" value="1"/>
</dbReference>
<keyword evidence="8 11" id="KW-1133">Transmembrane helix</keyword>
<keyword evidence="7" id="KW-0418">Kinase</keyword>
<gene>
    <name evidence="14" type="ORF">HMPREF9450_01509</name>
</gene>
<dbReference type="RefSeq" id="WP_009134315.1">
    <property type="nucleotide sequence ID" value="NZ_CP102250.1"/>
</dbReference>
<dbReference type="GO" id="GO:0000155">
    <property type="term" value="F:phosphorelay sensor kinase activity"/>
    <property type="evidence" value="ECO:0007669"/>
    <property type="project" value="InterPro"/>
</dbReference>
<evidence type="ECO:0000256" key="4">
    <source>
        <dbReference type="ARBA" id="ARBA00022553"/>
    </source>
</evidence>
<dbReference type="InterPro" id="IPR003594">
    <property type="entry name" value="HATPase_dom"/>
</dbReference>
<dbReference type="Pfam" id="PF02518">
    <property type="entry name" value="HATPase_c"/>
    <property type="match status" value="1"/>
</dbReference>
<keyword evidence="10 11" id="KW-0472">Membrane</keyword>
<dbReference type="FunFam" id="1.10.287.130:FF:000001">
    <property type="entry name" value="Two-component sensor histidine kinase"/>
    <property type="match status" value="1"/>
</dbReference>
<dbReference type="InterPro" id="IPR003660">
    <property type="entry name" value="HAMP_dom"/>
</dbReference>
<evidence type="ECO:0000313" key="14">
    <source>
        <dbReference type="EMBL" id="EHB91460.1"/>
    </source>
</evidence>
<dbReference type="InterPro" id="IPR036890">
    <property type="entry name" value="HATPase_C_sf"/>
</dbReference>
<evidence type="ECO:0000256" key="1">
    <source>
        <dbReference type="ARBA" id="ARBA00000085"/>
    </source>
</evidence>
<evidence type="ECO:0000256" key="9">
    <source>
        <dbReference type="ARBA" id="ARBA00023012"/>
    </source>
</evidence>
<dbReference type="CDD" id="cd00075">
    <property type="entry name" value="HATPase"/>
    <property type="match status" value="1"/>
</dbReference>
<dbReference type="InterPro" id="IPR050428">
    <property type="entry name" value="TCS_sensor_his_kinase"/>
</dbReference>
<comment type="catalytic activity">
    <reaction evidence="1">
        <text>ATP + protein L-histidine = ADP + protein N-phospho-L-histidine.</text>
        <dbReference type="EC" id="2.7.13.3"/>
    </reaction>
</comment>
<evidence type="ECO:0000256" key="2">
    <source>
        <dbReference type="ARBA" id="ARBA00004370"/>
    </source>
</evidence>
<dbReference type="EMBL" id="ADLD01000013">
    <property type="protein sequence ID" value="EHB91460.1"/>
    <property type="molecule type" value="Genomic_DNA"/>
</dbReference>
<feature type="domain" description="HAMP" evidence="13">
    <location>
        <begin position="176"/>
        <end position="229"/>
    </location>
</feature>
<dbReference type="Gene3D" id="3.30.565.10">
    <property type="entry name" value="Histidine kinase-like ATPase, C-terminal domain"/>
    <property type="match status" value="1"/>
</dbReference>
<comment type="caution">
    <text evidence="14">The sequence shown here is derived from an EMBL/GenBank/DDBJ whole genome shotgun (WGS) entry which is preliminary data.</text>
</comment>
<keyword evidence="4" id="KW-0597">Phosphoprotein</keyword>
<dbReference type="PROSITE" id="PS50109">
    <property type="entry name" value="HIS_KIN"/>
    <property type="match status" value="1"/>
</dbReference>
<dbReference type="SUPFAM" id="SSF47384">
    <property type="entry name" value="Homodimeric domain of signal transducing histidine kinase"/>
    <property type="match status" value="1"/>
</dbReference>
<dbReference type="PROSITE" id="PS50885">
    <property type="entry name" value="HAMP"/>
    <property type="match status" value="1"/>
</dbReference>